<evidence type="ECO:0000256" key="6">
    <source>
        <dbReference type="ARBA" id="ARBA00022857"/>
    </source>
</evidence>
<comment type="function">
    <text evidence="11">Catalyzes the reduction of 3'-oxosphinganine (3-ketodihydrosphingosine/KDS) to sphinganine (dihydrosphingosine/DHS), the second step of de novo sphingolipid biosynthesis.</text>
</comment>
<dbReference type="Gene3D" id="3.40.50.720">
    <property type="entry name" value="NAD(P)-binding Rossmann-like Domain"/>
    <property type="match status" value="1"/>
</dbReference>
<dbReference type="OrthoDB" id="37659at2759"/>
<feature type="transmembrane region" description="Helical" evidence="13">
    <location>
        <begin position="291"/>
        <end position="309"/>
    </location>
</feature>
<evidence type="ECO:0000256" key="12">
    <source>
        <dbReference type="ARBA" id="ARBA00048930"/>
    </source>
</evidence>
<protein>
    <recommendedName>
        <fullName evidence="10">3-dehydrosphinganine reductase</fullName>
        <ecNumber evidence="10">1.1.1.102</ecNumber>
    </recommendedName>
</protein>
<reference evidence="14" key="1">
    <citation type="submission" date="2020-11" db="EMBL/GenBank/DDBJ databases">
        <authorList>
            <person name="Tran Van P."/>
        </authorList>
    </citation>
    <scope>NUCLEOTIDE SEQUENCE</scope>
</reference>
<comment type="catalytic activity">
    <reaction evidence="12">
        <text>sphinganine + NADP(+) = 3-oxosphinganine + NADPH + H(+)</text>
        <dbReference type="Rhea" id="RHEA:22640"/>
        <dbReference type="ChEBI" id="CHEBI:15378"/>
        <dbReference type="ChEBI" id="CHEBI:57783"/>
        <dbReference type="ChEBI" id="CHEBI:57817"/>
        <dbReference type="ChEBI" id="CHEBI:58299"/>
        <dbReference type="ChEBI" id="CHEBI:58349"/>
        <dbReference type="EC" id="1.1.1.102"/>
    </reaction>
    <physiologicalReaction direction="right-to-left" evidence="12">
        <dbReference type="Rhea" id="RHEA:22642"/>
    </physiologicalReaction>
</comment>
<dbReference type="AlphaFoldDB" id="A0A7R9KE21"/>
<evidence type="ECO:0000313" key="15">
    <source>
        <dbReference type="Proteomes" id="UP000759131"/>
    </source>
</evidence>
<feature type="transmembrane region" description="Helical" evidence="13">
    <location>
        <begin position="6"/>
        <end position="21"/>
    </location>
</feature>
<keyword evidence="7" id="KW-0746">Sphingolipid metabolism</keyword>
<dbReference type="FunFam" id="3.40.50.720:FF:000165">
    <property type="entry name" value="3-ketodihydrosphingosine reductase"/>
    <property type="match status" value="1"/>
</dbReference>
<dbReference type="GO" id="GO:0005789">
    <property type="term" value="C:endoplasmic reticulum membrane"/>
    <property type="evidence" value="ECO:0007669"/>
    <property type="project" value="TreeGrafter"/>
</dbReference>
<evidence type="ECO:0000256" key="7">
    <source>
        <dbReference type="ARBA" id="ARBA00022919"/>
    </source>
</evidence>
<evidence type="ECO:0000256" key="9">
    <source>
        <dbReference type="ARBA" id="ARBA00023098"/>
    </source>
</evidence>
<keyword evidence="6" id="KW-0521">NADP</keyword>
<accession>A0A7R9KE21</accession>
<evidence type="ECO:0000256" key="8">
    <source>
        <dbReference type="ARBA" id="ARBA00023002"/>
    </source>
</evidence>
<dbReference type="CDD" id="cd08939">
    <property type="entry name" value="KDSR-like_SDR_c"/>
    <property type="match status" value="1"/>
</dbReference>
<evidence type="ECO:0000256" key="10">
    <source>
        <dbReference type="ARBA" id="ARBA00026112"/>
    </source>
</evidence>
<dbReference type="Pfam" id="PF00106">
    <property type="entry name" value="adh_short"/>
    <property type="match status" value="1"/>
</dbReference>
<feature type="transmembrane region" description="Helical" evidence="13">
    <location>
        <begin position="169"/>
        <end position="187"/>
    </location>
</feature>
<dbReference type="GO" id="GO:0030148">
    <property type="term" value="P:sphingolipid biosynthetic process"/>
    <property type="evidence" value="ECO:0007669"/>
    <property type="project" value="InterPro"/>
</dbReference>
<keyword evidence="13" id="KW-0812">Transmembrane</keyword>
<name>A0A7R9KE21_9ACAR</name>
<dbReference type="InterPro" id="IPR002347">
    <property type="entry name" value="SDR_fam"/>
</dbReference>
<dbReference type="GO" id="GO:0006666">
    <property type="term" value="P:3-keto-sphinganine metabolic process"/>
    <property type="evidence" value="ECO:0007669"/>
    <property type="project" value="InterPro"/>
</dbReference>
<keyword evidence="13" id="KW-1133">Transmembrane helix</keyword>
<evidence type="ECO:0000256" key="11">
    <source>
        <dbReference type="ARBA" id="ARBA00044737"/>
    </source>
</evidence>
<organism evidence="14">
    <name type="scientific">Medioppia subpectinata</name>
    <dbReference type="NCBI Taxonomy" id="1979941"/>
    <lineage>
        <taxon>Eukaryota</taxon>
        <taxon>Metazoa</taxon>
        <taxon>Ecdysozoa</taxon>
        <taxon>Arthropoda</taxon>
        <taxon>Chelicerata</taxon>
        <taxon>Arachnida</taxon>
        <taxon>Acari</taxon>
        <taxon>Acariformes</taxon>
        <taxon>Sarcoptiformes</taxon>
        <taxon>Oribatida</taxon>
        <taxon>Brachypylina</taxon>
        <taxon>Oppioidea</taxon>
        <taxon>Oppiidae</taxon>
        <taxon>Medioppia</taxon>
    </lineage>
</organism>
<dbReference type="PANTHER" id="PTHR43550">
    <property type="entry name" value="3-KETODIHYDROSPHINGOSINE REDUCTASE"/>
    <property type="match status" value="1"/>
</dbReference>
<dbReference type="SUPFAM" id="SSF51735">
    <property type="entry name" value="NAD(P)-binding Rossmann-fold domains"/>
    <property type="match status" value="1"/>
</dbReference>
<dbReference type="Proteomes" id="UP000759131">
    <property type="component" value="Unassembled WGS sequence"/>
</dbReference>
<evidence type="ECO:0000256" key="4">
    <source>
        <dbReference type="ARBA" id="ARBA00006484"/>
    </source>
</evidence>
<evidence type="ECO:0000256" key="5">
    <source>
        <dbReference type="ARBA" id="ARBA00022824"/>
    </source>
</evidence>
<keyword evidence="9" id="KW-0443">Lipid metabolism</keyword>
<comment type="pathway">
    <text evidence="2">Lipid metabolism; sphingolipid metabolism.</text>
</comment>
<evidence type="ECO:0000256" key="13">
    <source>
        <dbReference type="SAM" id="Phobius"/>
    </source>
</evidence>
<dbReference type="PANTHER" id="PTHR43550:SF3">
    <property type="entry name" value="3-KETODIHYDROSPHINGOSINE REDUCTASE"/>
    <property type="match status" value="1"/>
</dbReference>
<comment type="subcellular location">
    <subcellularLocation>
        <location evidence="1">Endoplasmic reticulum</location>
    </subcellularLocation>
</comment>
<evidence type="ECO:0000256" key="1">
    <source>
        <dbReference type="ARBA" id="ARBA00004240"/>
    </source>
</evidence>
<evidence type="ECO:0000256" key="2">
    <source>
        <dbReference type="ARBA" id="ARBA00004760"/>
    </source>
</evidence>
<gene>
    <name evidence="14" type="ORF">OSB1V03_LOCUS912</name>
</gene>
<dbReference type="InterPro" id="IPR036291">
    <property type="entry name" value="NAD(P)-bd_dom_sf"/>
</dbReference>
<dbReference type="EMBL" id="CAJPIZ010000229">
    <property type="protein sequence ID" value="CAG2100856.1"/>
    <property type="molecule type" value="Genomic_DNA"/>
</dbReference>
<comment type="similarity">
    <text evidence="4">Belongs to the short-chain dehydrogenases/reductases (SDR) family.</text>
</comment>
<keyword evidence="13" id="KW-0472">Membrane</keyword>
<sequence>MLFYLILFLIAIVLIVYKYLYSNKSYDLKAKHVLITGGTKGIGYSVAVLAIESGANVSIIARNAEDLETTKMALLKKCSSNELKQKVLTFSLDVTSDYYDIEKTVTEAEAVCGPINALFCCAGTAVSLRFEETPIDEFKRMVDINYLGTVNVIKACLPSMKSTGKGGNIVLFSSIAGVFGLYGYSAYSPSKFAIVGLAQCLAMELKTYNISVCVSYPPDTDTPGFEHEQITKPIETKLISDAGGLYSPDIVAKHTMIDAMSGKFHSTVGFESWMIRTLCCGMSPITSTLDAVLQVLSMGLFRIVGLIFLRKCDSIIKKCSQEKQLNKKSQ</sequence>
<keyword evidence="5" id="KW-0256">Endoplasmic reticulum</keyword>
<evidence type="ECO:0000313" key="14">
    <source>
        <dbReference type="EMBL" id="CAD7620426.1"/>
    </source>
</evidence>
<keyword evidence="8" id="KW-0560">Oxidoreductase</keyword>
<comment type="pathway">
    <text evidence="3">Sphingolipid metabolism.</text>
</comment>
<dbReference type="InterPro" id="IPR045022">
    <property type="entry name" value="KDSR-like"/>
</dbReference>
<dbReference type="PRINTS" id="PR00081">
    <property type="entry name" value="GDHRDH"/>
</dbReference>
<keyword evidence="15" id="KW-1185">Reference proteome</keyword>
<dbReference type="GO" id="GO:0047560">
    <property type="term" value="F:3-dehydrosphinganine reductase activity"/>
    <property type="evidence" value="ECO:0007669"/>
    <property type="project" value="UniProtKB-EC"/>
</dbReference>
<evidence type="ECO:0000256" key="3">
    <source>
        <dbReference type="ARBA" id="ARBA00004991"/>
    </source>
</evidence>
<proteinExistence type="inferred from homology"/>
<dbReference type="EMBL" id="OC854804">
    <property type="protein sequence ID" value="CAD7620426.1"/>
    <property type="molecule type" value="Genomic_DNA"/>
</dbReference>
<dbReference type="EC" id="1.1.1.102" evidence="10"/>